<dbReference type="GO" id="GO:0016787">
    <property type="term" value="F:hydrolase activity"/>
    <property type="evidence" value="ECO:0007669"/>
    <property type="project" value="UniProtKB-KW"/>
</dbReference>
<dbReference type="Proteomes" id="UP000199202">
    <property type="component" value="Unassembled WGS sequence"/>
</dbReference>
<feature type="compositionally biased region" description="Pro residues" evidence="1">
    <location>
        <begin position="170"/>
        <end position="185"/>
    </location>
</feature>
<dbReference type="STRING" id="633440.SAMN05421869_112223"/>
<feature type="domain" description="DUF1023" evidence="2">
    <location>
        <begin position="25"/>
        <end position="168"/>
    </location>
</feature>
<reference evidence="3 4" key="1">
    <citation type="submission" date="2016-10" db="EMBL/GenBank/DDBJ databases">
        <authorList>
            <person name="de Groot N.N."/>
        </authorList>
    </citation>
    <scope>NUCLEOTIDE SEQUENCE [LARGE SCALE GENOMIC DNA]</scope>
    <source>
        <strain evidence="3 4">CGMCC 4.6533</strain>
    </source>
</reference>
<keyword evidence="3" id="KW-0378">Hydrolase</keyword>
<accession>A0A1G8WNI2</accession>
<feature type="region of interest" description="Disordered" evidence="1">
    <location>
        <begin position="165"/>
        <end position="209"/>
    </location>
</feature>
<dbReference type="RefSeq" id="WP_090936719.1">
    <property type="nucleotide sequence ID" value="NZ_FNDJ01000012.1"/>
</dbReference>
<proteinExistence type="predicted"/>
<dbReference type="Pfam" id="PF06259">
    <property type="entry name" value="Abhydrolase_8"/>
    <property type="match status" value="1"/>
</dbReference>
<gene>
    <name evidence="3" type="ORF">SAMN05421869_112223</name>
</gene>
<feature type="compositionally biased region" description="Low complexity" evidence="1">
    <location>
        <begin position="199"/>
        <end position="209"/>
    </location>
</feature>
<dbReference type="AlphaFoldDB" id="A0A1G8WNI2"/>
<sequence>MLRHLSLSAILAAGAILAWPGQPPGRLVKVYGDPATADRVAVIVPGADTTVATFDNSYRRPGGAARALRAEAARLAPGQELAVVAWLGYDAPLTVSLDVLTDGAAVEGAAALRHTVERLHRGTTASIALLCHSYGSALCARAVPGLPVTDLAVFGSPGLAAPSAAALAGPPGPTPGTTPATPPLPTSGATQAGPHRPTSGGKQAAGAGSASPLRVWAGLGGDDWVRFVPKVKIGPFGFGADPMSGAFGARVFETGPGGHSDYFAPGTPSLRNLALIALGRRGQVTPLTSPILGR</sequence>
<evidence type="ECO:0000259" key="2">
    <source>
        <dbReference type="Pfam" id="PF06259"/>
    </source>
</evidence>
<evidence type="ECO:0000256" key="1">
    <source>
        <dbReference type="SAM" id="MobiDB-lite"/>
    </source>
</evidence>
<evidence type="ECO:0000313" key="4">
    <source>
        <dbReference type="Proteomes" id="UP000199202"/>
    </source>
</evidence>
<name>A0A1G8WNI2_9ACTN</name>
<protein>
    <submittedName>
        <fullName evidence="3">Alpha/beta hydrolase</fullName>
    </submittedName>
</protein>
<dbReference type="InterPro" id="IPR010427">
    <property type="entry name" value="DUF1023"/>
</dbReference>
<dbReference type="EMBL" id="FNDJ01000012">
    <property type="protein sequence ID" value="SDJ79889.1"/>
    <property type="molecule type" value="Genomic_DNA"/>
</dbReference>
<dbReference type="OrthoDB" id="5170249at2"/>
<organism evidence="3 4">
    <name type="scientific">Nonomuraea jiangxiensis</name>
    <dbReference type="NCBI Taxonomy" id="633440"/>
    <lineage>
        <taxon>Bacteria</taxon>
        <taxon>Bacillati</taxon>
        <taxon>Actinomycetota</taxon>
        <taxon>Actinomycetes</taxon>
        <taxon>Streptosporangiales</taxon>
        <taxon>Streptosporangiaceae</taxon>
        <taxon>Nonomuraea</taxon>
    </lineage>
</organism>
<evidence type="ECO:0000313" key="3">
    <source>
        <dbReference type="EMBL" id="SDJ79889.1"/>
    </source>
</evidence>
<keyword evidence="4" id="KW-1185">Reference proteome</keyword>